<dbReference type="EMBL" id="LSRQ01002821">
    <property type="protein sequence ID" value="OAY73157.1"/>
    <property type="molecule type" value="Genomic_DNA"/>
</dbReference>
<comment type="caution">
    <text evidence="2">The sequence shown here is derived from an EMBL/GenBank/DDBJ whole genome shotgun (WGS) entry which is preliminary data.</text>
</comment>
<evidence type="ECO:0000313" key="2">
    <source>
        <dbReference type="EMBL" id="OAY73157.1"/>
    </source>
</evidence>
<evidence type="ECO:0000256" key="1">
    <source>
        <dbReference type="SAM" id="MobiDB-lite"/>
    </source>
</evidence>
<dbReference type="Pfam" id="PF07145">
    <property type="entry name" value="PAM2"/>
    <property type="match status" value="1"/>
</dbReference>
<organism evidence="2 3">
    <name type="scientific">Ananas comosus</name>
    <name type="common">Pineapple</name>
    <name type="synonym">Ananas ananas</name>
    <dbReference type="NCBI Taxonomy" id="4615"/>
    <lineage>
        <taxon>Eukaryota</taxon>
        <taxon>Viridiplantae</taxon>
        <taxon>Streptophyta</taxon>
        <taxon>Embryophyta</taxon>
        <taxon>Tracheophyta</taxon>
        <taxon>Spermatophyta</taxon>
        <taxon>Magnoliopsida</taxon>
        <taxon>Liliopsida</taxon>
        <taxon>Poales</taxon>
        <taxon>Bromeliaceae</taxon>
        <taxon>Bromelioideae</taxon>
        <taxon>Ananas</taxon>
    </lineage>
</organism>
<dbReference type="AlphaFoldDB" id="A0A199V7U1"/>
<gene>
    <name evidence="2" type="ORF">ACMD2_12215</name>
</gene>
<feature type="region of interest" description="Disordered" evidence="1">
    <location>
        <begin position="137"/>
        <end position="192"/>
    </location>
</feature>
<sequence length="192" mass="21734">ALKRSEPAGGFRYFRSERENKMSTVAISSGAARRSTLNPNAPLFIPAAFQQVEDFSPEWWELVKNTTWFRDHWFRQHQGEENFDGGDHDDEGDDYDVTNLLPESFDLELSALESEFDAFEAEQEAFDAAFSEEKLKAGHGGDANNVMRTLNLMSPKNGGGVRASHDSAKHRDKPSQYVSPKNSPRRIIQQPR</sequence>
<dbReference type="PANTHER" id="PTHR33790:SF10">
    <property type="entry name" value="PROTEIN EARLY RESPONSIVE TO DEHYDRATION 15"/>
    <property type="match status" value="1"/>
</dbReference>
<dbReference type="Proteomes" id="UP000092600">
    <property type="component" value="Unassembled WGS sequence"/>
</dbReference>
<evidence type="ECO:0000313" key="3">
    <source>
        <dbReference type="Proteomes" id="UP000092600"/>
    </source>
</evidence>
<protein>
    <submittedName>
        <fullName evidence="2">Protein EARLY RESPONSIVE TO DEHYDRATION 15</fullName>
    </submittedName>
</protein>
<dbReference type="STRING" id="4615.A0A199V7U1"/>
<proteinExistence type="predicted"/>
<dbReference type="InterPro" id="IPR040414">
    <property type="entry name" value="CID1/CID2"/>
</dbReference>
<accession>A0A199V7U1</accession>
<dbReference type="PANTHER" id="PTHR33790">
    <property type="entry name" value="OS05G0344200 PROTEIN"/>
    <property type="match status" value="1"/>
</dbReference>
<name>A0A199V7U1_ANACO</name>
<reference evidence="2 3" key="1">
    <citation type="journal article" date="2016" name="DNA Res.">
        <title>The draft genome of MD-2 pineapple using hybrid error correction of long reads.</title>
        <authorList>
            <person name="Redwan R.M."/>
            <person name="Saidin A."/>
            <person name="Kumar S.V."/>
        </authorList>
    </citation>
    <scope>NUCLEOTIDE SEQUENCE [LARGE SCALE GENOMIC DNA]</scope>
    <source>
        <strain evidence="3">cv. MD2</strain>
        <tissue evidence="2">Leaf</tissue>
    </source>
</reference>
<dbReference type="InterPro" id="IPR009818">
    <property type="entry name" value="PAM2_motif"/>
</dbReference>
<feature type="non-terminal residue" evidence="2">
    <location>
        <position position="1"/>
    </location>
</feature>